<dbReference type="Proteomes" id="UP000828390">
    <property type="component" value="Unassembled WGS sequence"/>
</dbReference>
<dbReference type="EMBL" id="JAIWYP010000011">
    <property type="protein sequence ID" value="KAH3738686.1"/>
    <property type="molecule type" value="Genomic_DNA"/>
</dbReference>
<keyword evidence="3" id="KW-1185">Reference proteome</keyword>
<comment type="caution">
    <text evidence="2">The sequence shown here is derived from an EMBL/GenBank/DDBJ whole genome shotgun (WGS) entry which is preliminary data.</text>
</comment>
<accession>A0A9D4I1A7</accession>
<evidence type="ECO:0000313" key="2">
    <source>
        <dbReference type="EMBL" id="KAH3738686.1"/>
    </source>
</evidence>
<evidence type="ECO:0000313" key="3">
    <source>
        <dbReference type="Proteomes" id="UP000828390"/>
    </source>
</evidence>
<sequence>MPSVKKNALANSGNPDETPHDAANSVDPDETPHDAASYAGLNGDNTTACQNDPCTPLKRTIKLLVVFAPRPVFVTLKLASEPIEQIRGANTKYVPERQQMKISFFRPFLSY</sequence>
<organism evidence="2 3">
    <name type="scientific">Dreissena polymorpha</name>
    <name type="common">Zebra mussel</name>
    <name type="synonym">Mytilus polymorpha</name>
    <dbReference type="NCBI Taxonomy" id="45954"/>
    <lineage>
        <taxon>Eukaryota</taxon>
        <taxon>Metazoa</taxon>
        <taxon>Spiralia</taxon>
        <taxon>Lophotrochozoa</taxon>
        <taxon>Mollusca</taxon>
        <taxon>Bivalvia</taxon>
        <taxon>Autobranchia</taxon>
        <taxon>Heteroconchia</taxon>
        <taxon>Euheterodonta</taxon>
        <taxon>Imparidentia</taxon>
        <taxon>Neoheterodontei</taxon>
        <taxon>Myida</taxon>
        <taxon>Dreissenoidea</taxon>
        <taxon>Dreissenidae</taxon>
        <taxon>Dreissena</taxon>
    </lineage>
</organism>
<reference evidence="2" key="1">
    <citation type="journal article" date="2019" name="bioRxiv">
        <title>The Genome of the Zebra Mussel, Dreissena polymorpha: A Resource for Invasive Species Research.</title>
        <authorList>
            <person name="McCartney M.A."/>
            <person name="Auch B."/>
            <person name="Kono T."/>
            <person name="Mallez S."/>
            <person name="Zhang Y."/>
            <person name="Obille A."/>
            <person name="Becker A."/>
            <person name="Abrahante J.E."/>
            <person name="Garbe J."/>
            <person name="Badalamenti J.P."/>
            <person name="Herman A."/>
            <person name="Mangelson H."/>
            <person name="Liachko I."/>
            <person name="Sullivan S."/>
            <person name="Sone E.D."/>
            <person name="Koren S."/>
            <person name="Silverstein K.A.T."/>
            <person name="Beckman K.B."/>
            <person name="Gohl D.M."/>
        </authorList>
    </citation>
    <scope>NUCLEOTIDE SEQUENCE</scope>
    <source>
        <strain evidence="2">Duluth1</strain>
        <tissue evidence="2">Whole animal</tissue>
    </source>
</reference>
<dbReference type="AlphaFoldDB" id="A0A9D4I1A7"/>
<feature type="region of interest" description="Disordered" evidence="1">
    <location>
        <begin position="1"/>
        <end position="47"/>
    </location>
</feature>
<evidence type="ECO:0000256" key="1">
    <source>
        <dbReference type="SAM" id="MobiDB-lite"/>
    </source>
</evidence>
<protein>
    <submittedName>
        <fullName evidence="2">Uncharacterized protein</fullName>
    </submittedName>
</protein>
<gene>
    <name evidence="2" type="ORF">DPMN_045326</name>
</gene>
<name>A0A9D4I1A7_DREPO</name>
<proteinExistence type="predicted"/>
<reference evidence="2" key="2">
    <citation type="submission" date="2020-11" db="EMBL/GenBank/DDBJ databases">
        <authorList>
            <person name="McCartney M.A."/>
            <person name="Auch B."/>
            <person name="Kono T."/>
            <person name="Mallez S."/>
            <person name="Becker A."/>
            <person name="Gohl D.M."/>
            <person name="Silverstein K.A.T."/>
            <person name="Koren S."/>
            <person name="Bechman K.B."/>
            <person name="Herman A."/>
            <person name="Abrahante J.E."/>
            <person name="Garbe J."/>
        </authorList>
    </citation>
    <scope>NUCLEOTIDE SEQUENCE</scope>
    <source>
        <strain evidence="2">Duluth1</strain>
        <tissue evidence="2">Whole animal</tissue>
    </source>
</reference>